<dbReference type="Gene3D" id="3.80.10.10">
    <property type="entry name" value="Ribonuclease Inhibitor"/>
    <property type="match status" value="1"/>
</dbReference>
<proteinExistence type="predicted"/>
<dbReference type="EMBL" id="JARGDH010000004">
    <property type="protein sequence ID" value="KAL0269248.1"/>
    <property type="molecule type" value="Genomic_DNA"/>
</dbReference>
<dbReference type="InterPro" id="IPR032675">
    <property type="entry name" value="LRR_dom_sf"/>
</dbReference>
<feature type="signal peptide" evidence="2">
    <location>
        <begin position="1"/>
        <end position="15"/>
    </location>
</feature>
<keyword evidence="2" id="KW-0732">Signal</keyword>
<accession>A0AAW2HHL8</accession>
<sequence length="564" mass="64009">MKTAILLLVVRHVTAFISVEYNGFQNCGENGWMCDDSVNDSIYPWGKKWGSQFSNSDNAIIFDCSLTRSPNTRVWIWTARLPAPAVRFVVQNCDILELHVDCTSGHRNSRIQEFRAINISRLVILETTERYIYLHDNSPVPHLPPVFHLENVNTNFYPGLFYGRDDKNCEYNSEPMKKFVMKNVTVHSIPRDTFVNMSLDRLVWSNVRIRDIEANAVKFNGTAEISNCHFEKILPSAAIAIQGTNVSFVGNKFMEIYPNAISVYSFRFNFESNWIGHLISKGMAIRSSQISFRSNTITNIGKDALSGLSAALYPQEAVFKISYTFVGNEFINLSPFSLHCDWESYNNTCSTIVIEGNKFDCSCTNLIWMRELSEKNVSIDVENAGFYELLFQTTHHCSTSVNCTLSSILKYVCGNNATLESQCSGLKEQEIMEEKANISVFVDDTKDDSFDWSVKLKDNVEGVDGKSVALDNSYYEDRVSEGTDFEVVPAVVSLFVILFLSGILAAFLFWYCRRKQHRGTAEIYKYDKNYDADLLITNPISENHATECENPSFHDGILPDAESF</sequence>
<reference evidence="3" key="1">
    <citation type="journal article" date="2024" name="Gigascience">
        <title>Chromosome-level genome of the poultry shaft louse Menopon gallinae provides insight into the host-switching and adaptive evolution of parasitic lice.</title>
        <authorList>
            <person name="Xu Y."/>
            <person name="Ma L."/>
            <person name="Liu S."/>
            <person name="Liang Y."/>
            <person name="Liu Q."/>
            <person name="He Z."/>
            <person name="Tian L."/>
            <person name="Duan Y."/>
            <person name="Cai W."/>
            <person name="Li H."/>
            <person name="Song F."/>
        </authorList>
    </citation>
    <scope>NUCLEOTIDE SEQUENCE</scope>
    <source>
        <strain evidence="3">Cailab_2023a</strain>
    </source>
</reference>
<evidence type="ECO:0000256" key="2">
    <source>
        <dbReference type="SAM" id="SignalP"/>
    </source>
</evidence>
<protein>
    <submittedName>
        <fullName evidence="3">Uncharacterized protein</fullName>
    </submittedName>
</protein>
<dbReference type="InterPro" id="IPR011050">
    <property type="entry name" value="Pectin_lyase_fold/virulence"/>
</dbReference>
<dbReference type="AlphaFoldDB" id="A0AAW2HHL8"/>
<dbReference type="EMBL" id="JARGDH010000004">
    <property type="protein sequence ID" value="KAL0269247.1"/>
    <property type="molecule type" value="Genomic_DNA"/>
</dbReference>
<evidence type="ECO:0000313" key="3">
    <source>
        <dbReference type="EMBL" id="KAL0269247.1"/>
    </source>
</evidence>
<gene>
    <name evidence="3" type="ORF">PYX00_007053</name>
</gene>
<name>A0AAW2HHL8_9NEOP</name>
<feature type="chain" id="PRO_5044476984" evidence="2">
    <location>
        <begin position="16"/>
        <end position="564"/>
    </location>
</feature>
<comment type="caution">
    <text evidence="3">The sequence shown here is derived from an EMBL/GenBank/DDBJ whole genome shotgun (WGS) entry which is preliminary data.</text>
</comment>
<keyword evidence="1" id="KW-0472">Membrane</keyword>
<evidence type="ECO:0000256" key="1">
    <source>
        <dbReference type="SAM" id="Phobius"/>
    </source>
</evidence>
<keyword evidence="1" id="KW-1133">Transmembrane helix</keyword>
<keyword evidence="1" id="KW-0812">Transmembrane</keyword>
<feature type="transmembrane region" description="Helical" evidence="1">
    <location>
        <begin position="487"/>
        <end position="511"/>
    </location>
</feature>
<dbReference type="SUPFAM" id="SSF51126">
    <property type="entry name" value="Pectin lyase-like"/>
    <property type="match status" value="1"/>
</dbReference>
<organism evidence="3">
    <name type="scientific">Menopon gallinae</name>
    <name type="common">poultry shaft louse</name>
    <dbReference type="NCBI Taxonomy" id="328185"/>
    <lineage>
        <taxon>Eukaryota</taxon>
        <taxon>Metazoa</taxon>
        <taxon>Ecdysozoa</taxon>
        <taxon>Arthropoda</taxon>
        <taxon>Hexapoda</taxon>
        <taxon>Insecta</taxon>
        <taxon>Pterygota</taxon>
        <taxon>Neoptera</taxon>
        <taxon>Paraneoptera</taxon>
        <taxon>Psocodea</taxon>
        <taxon>Troctomorpha</taxon>
        <taxon>Phthiraptera</taxon>
        <taxon>Amblycera</taxon>
        <taxon>Menoponidae</taxon>
        <taxon>Menopon</taxon>
    </lineage>
</organism>